<evidence type="ECO:0000256" key="2">
    <source>
        <dbReference type="ARBA" id="ARBA00009166"/>
    </source>
</evidence>
<evidence type="ECO:0000256" key="3">
    <source>
        <dbReference type="ARBA" id="ARBA00022692"/>
    </source>
</evidence>
<keyword evidence="8" id="KW-1185">Reference proteome</keyword>
<dbReference type="AlphaFoldDB" id="A0A8S1H767"/>
<feature type="transmembrane region" description="Helical" evidence="6">
    <location>
        <begin position="511"/>
        <end position="533"/>
    </location>
</feature>
<evidence type="ECO:0008006" key="9">
    <source>
        <dbReference type="Google" id="ProtNLM"/>
    </source>
</evidence>
<keyword evidence="5 6" id="KW-0472">Membrane</keyword>
<evidence type="ECO:0000256" key="1">
    <source>
        <dbReference type="ARBA" id="ARBA00004141"/>
    </source>
</evidence>
<dbReference type="PANTHER" id="PTHR22945:SF83">
    <property type="entry name" value="SERPENTINE RECEPTOR, CLASS D (DELTA)-RELATED"/>
    <property type="match status" value="1"/>
</dbReference>
<feature type="transmembrane region" description="Helical" evidence="6">
    <location>
        <begin position="339"/>
        <end position="361"/>
    </location>
</feature>
<comment type="similarity">
    <text evidence="2">Belongs to the nematode receptor-like protein srd family.</text>
</comment>
<organism evidence="7 8">
    <name type="scientific">Caenorhabditis auriculariae</name>
    <dbReference type="NCBI Taxonomy" id="2777116"/>
    <lineage>
        <taxon>Eukaryota</taxon>
        <taxon>Metazoa</taxon>
        <taxon>Ecdysozoa</taxon>
        <taxon>Nematoda</taxon>
        <taxon>Chromadorea</taxon>
        <taxon>Rhabditida</taxon>
        <taxon>Rhabditina</taxon>
        <taxon>Rhabditomorpha</taxon>
        <taxon>Rhabditoidea</taxon>
        <taxon>Rhabditidae</taxon>
        <taxon>Peloderinae</taxon>
        <taxon>Caenorhabditis</taxon>
    </lineage>
</organism>
<feature type="transmembrane region" description="Helical" evidence="6">
    <location>
        <begin position="474"/>
        <end position="491"/>
    </location>
</feature>
<comment type="subcellular location">
    <subcellularLocation>
        <location evidence="1">Membrane</location>
        <topology evidence="1">Multi-pass membrane protein</topology>
    </subcellularLocation>
</comment>
<evidence type="ECO:0000256" key="5">
    <source>
        <dbReference type="ARBA" id="ARBA00023136"/>
    </source>
</evidence>
<feature type="transmembrane region" description="Helical" evidence="6">
    <location>
        <begin position="373"/>
        <end position="393"/>
    </location>
</feature>
<feature type="transmembrane region" description="Helical" evidence="6">
    <location>
        <begin position="222"/>
        <end position="244"/>
    </location>
</feature>
<dbReference type="EMBL" id="CAJGYM010000027">
    <property type="protein sequence ID" value="CAD6192326.1"/>
    <property type="molecule type" value="Genomic_DNA"/>
</dbReference>
<name>A0A8S1H767_9PELO</name>
<comment type="caution">
    <text evidence="7">The sequence shown here is derived from an EMBL/GenBank/DDBJ whole genome shotgun (WGS) entry which is preliminary data.</text>
</comment>
<feature type="transmembrane region" description="Helical" evidence="6">
    <location>
        <begin position="189"/>
        <end position="210"/>
    </location>
</feature>
<evidence type="ECO:0000256" key="4">
    <source>
        <dbReference type="ARBA" id="ARBA00022989"/>
    </source>
</evidence>
<feature type="transmembrane region" description="Helical" evidence="6">
    <location>
        <begin position="256"/>
        <end position="276"/>
    </location>
</feature>
<dbReference type="Proteomes" id="UP000835052">
    <property type="component" value="Unassembled WGS sequence"/>
</dbReference>
<dbReference type="GO" id="GO:0016020">
    <property type="term" value="C:membrane"/>
    <property type="evidence" value="ECO:0007669"/>
    <property type="project" value="UniProtKB-SubCell"/>
</dbReference>
<evidence type="ECO:0000313" key="7">
    <source>
        <dbReference type="EMBL" id="CAD6192326.1"/>
    </source>
</evidence>
<dbReference type="Pfam" id="PF10317">
    <property type="entry name" value="7TM_GPCR_Srd"/>
    <property type="match status" value="3"/>
</dbReference>
<protein>
    <recommendedName>
        <fullName evidence="9">G protein-coupled receptor</fullName>
    </recommendedName>
</protein>
<sequence length="668" mass="75923">MGSTPKYLLKMRIFLLLSTTIHILLCSIVYITQSRNVINTKSVAILCNGACKYVGPGFCFVTYNLQLSLANSVAWINMHSLYYRYIVLTQKKNILASSACFSIFYIIPVAILVLEFIPPSDFELVETETREQHPEYDLSPSHFLSAIGLQFYFIADQGYFLAEESLIKLERFPLGKNSSSYKKTLIQGLTIQILTPILCYIPSGLLFLVSKYTGLNILLSQYTLSAMLTLPALIDPFVSIYFVMAMDSPYTMAFSIYYSVYFSIGLIIHTILLMLLKSATPNTMMRMRFFLFISTLGHISVCINTFILQARTLSNKNSMALLCNGACKWVGPELCLFNYSLQLGVSNFVALVNMHMLYFRYLILVDRNEPNRYMACFSIVYILPVIIVVISLFPRSDFELIREEAFRLHPEYDLSVYENFGGFSEKNHPLRYAVNFLLASESVIFPTRAALWLRSAVSKLHPLSERTRKQTKSFIKGLTIQIVTPVIFYTLSGASHLVSKYTGYDILLLQYLLSAMMTFPAIFDPFVTIYFVVMSYFPPSSFELVREETYRLHPEYDLSVYETFGGFGGFSNSHHPNRTIVNVLLTAETMILPIRSVFWVKAALLKLNPLSRKTQTLLKSLLQSLTIQTTAPFVCYVTCLPSHQPILRSTIIVVSVCCGCIDNFSSRL</sequence>
<dbReference type="OrthoDB" id="5831604at2759"/>
<reference evidence="7" key="1">
    <citation type="submission" date="2020-10" db="EMBL/GenBank/DDBJ databases">
        <authorList>
            <person name="Kikuchi T."/>
        </authorList>
    </citation>
    <scope>NUCLEOTIDE SEQUENCE</scope>
    <source>
        <strain evidence="7">NKZ352</strain>
    </source>
</reference>
<keyword evidence="3 6" id="KW-0812">Transmembrane</keyword>
<evidence type="ECO:0000313" key="8">
    <source>
        <dbReference type="Proteomes" id="UP000835052"/>
    </source>
</evidence>
<proteinExistence type="inferred from homology"/>
<feature type="transmembrane region" description="Helical" evidence="6">
    <location>
        <begin position="288"/>
        <end position="308"/>
    </location>
</feature>
<feature type="transmembrane region" description="Helical" evidence="6">
    <location>
        <begin position="94"/>
        <end position="117"/>
    </location>
</feature>
<dbReference type="InterPro" id="IPR050920">
    <property type="entry name" value="Nematode_rcpt-like_delta"/>
</dbReference>
<dbReference type="InterPro" id="IPR019421">
    <property type="entry name" value="7TM_GPCR_serpentine_rcpt_Srd"/>
</dbReference>
<dbReference type="PANTHER" id="PTHR22945">
    <property type="entry name" value="SERPENTINE RECEPTOR, CLASS D DELTA"/>
    <property type="match status" value="1"/>
</dbReference>
<keyword evidence="4 6" id="KW-1133">Transmembrane helix</keyword>
<evidence type="ECO:0000256" key="6">
    <source>
        <dbReference type="SAM" id="Phobius"/>
    </source>
</evidence>
<gene>
    <name evidence="7" type="ORF">CAUJ_LOCUS8245</name>
</gene>
<feature type="transmembrane region" description="Helical" evidence="6">
    <location>
        <begin position="12"/>
        <end position="31"/>
    </location>
</feature>
<accession>A0A8S1H767</accession>